<keyword evidence="9" id="KW-1185">Reference proteome</keyword>
<dbReference type="InterPro" id="IPR031964">
    <property type="entry name" value="CARD_dom"/>
</dbReference>
<gene>
    <name evidence="8" type="ORF">PFLUV_G00229220</name>
</gene>
<evidence type="ECO:0000259" key="7">
    <source>
        <dbReference type="Pfam" id="PF16739"/>
    </source>
</evidence>
<protein>
    <recommendedName>
        <fullName evidence="7">Caspase recruitment domain-containing protein</fullName>
    </recommendedName>
</protein>
<feature type="domain" description="Caspase recruitment" evidence="7">
    <location>
        <begin position="6"/>
        <end position="93"/>
    </location>
</feature>
<feature type="region of interest" description="Disordered" evidence="6">
    <location>
        <begin position="346"/>
        <end position="367"/>
    </location>
</feature>
<feature type="compositionally biased region" description="Polar residues" evidence="6">
    <location>
        <begin position="162"/>
        <end position="173"/>
    </location>
</feature>
<dbReference type="InterPro" id="IPR011029">
    <property type="entry name" value="DEATH-like_dom_sf"/>
</dbReference>
<evidence type="ECO:0000256" key="4">
    <source>
        <dbReference type="ARBA" id="ARBA00022843"/>
    </source>
</evidence>
<feature type="region of interest" description="Disordered" evidence="6">
    <location>
        <begin position="105"/>
        <end position="237"/>
    </location>
</feature>
<keyword evidence="1" id="KW-1017">Isopeptide bond</keyword>
<dbReference type="GO" id="GO:0005737">
    <property type="term" value="C:cytoplasm"/>
    <property type="evidence" value="ECO:0007669"/>
    <property type="project" value="UniProtKB-ARBA"/>
</dbReference>
<feature type="region of interest" description="Disordered" evidence="6">
    <location>
        <begin position="538"/>
        <end position="561"/>
    </location>
</feature>
<dbReference type="GO" id="GO:0045087">
    <property type="term" value="P:innate immune response"/>
    <property type="evidence" value="ECO:0007669"/>
    <property type="project" value="UniProtKB-KW"/>
</dbReference>
<keyword evidence="3" id="KW-0399">Innate immunity</keyword>
<accession>A0A6A5E2A6</accession>
<comment type="caution">
    <text evidence="8">The sequence shown here is derived from an EMBL/GenBank/DDBJ whole genome shotgun (WGS) entry which is preliminary data.</text>
</comment>
<sequence length="603" mass="64056">MPFASDKLYDGYLRRNMADIVYNVEPTQIMIRLPCLTSHDRETIQAKRDIRGDIESMELLLKCLKRRENWPEQFIAALEACEHSTLAAEIRAEYNALRVIHNSNPSSPPTTVNRAHVHPAPSASHMSLPEGGANSQAIVDPPAEASAPPQPAAQASPPLETPVQQQVPQSSAANVPEAVSPSEPVSEPPQSTQNEVIPRPTPPPSPVTPHNQATRTPPPQREIRSHQEPVENSESDIQDISGGIAVIPDQLIAGNSEVSINSVAALQPSRPVEQSETDSPSHPDPVQTTTTATEVSPPQSPSPTQINSDGTDGSSFPMMTPERPPVQDTTPPVDLKPAAVLQPEQLSGPPATQVVESSPQTETAATTPPLPVAAGMDASLCDDNTVCLSKPGQLISIPPQNHERPTIPAPSSPVQPYSGNSERLEMSNAAGDTVTSACLSACSAVSSTTESTVSALPCQENGIALNHNEPEENQYDSPSQSLGTQEVLENVVHVSEEASILNLDGQSPPPQAQIVNDEAAKEITPVPPPFTNTVDTVSSVNTPSSENYHPSEPAPADISPQPKTLQDLEKKVASGTLTTNTKYILTAAGVGACVLLMAWRFKR</sequence>
<evidence type="ECO:0000313" key="9">
    <source>
        <dbReference type="Proteomes" id="UP000465112"/>
    </source>
</evidence>
<name>A0A6A5E2A6_PERFL</name>
<evidence type="ECO:0000256" key="3">
    <source>
        <dbReference type="ARBA" id="ARBA00022588"/>
    </source>
</evidence>
<dbReference type="Proteomes" id="UP000465112">
    <property type="component" value="Chromosome 20"/>
</dbReference>
<evidence type="ECO:0000256" key="1">
    <source>
        <dbReference type="ARBA" id="ARBA00022499"/>
    </source>
</evidence>
<evidence type="ECO:0000256" key="6">
    <source>
        <dbReference type="SAM" id="MobiDB-lite"/>
    </source>
</evidence>
<evidence type="ECO:0000313" key="8">
    <source>
        <dbReference type="EMBL" id="KAF1374450.1"/>
    </source>
</evidence>
<evidence type="ECO:0000256" key="5">
    <source>
        <dbReference type="ARBA" id="ARBA00022859"/>
    </source>
</evidence>
<feature type="compositionally biased region" description="Low complexity" evidence="6">
    <location>
        <begin position="175"/>
        <end position="189"/>
    </location>
</feature>
<keyword evidence="4" id="KW-0832">Ubl conjugation</keyword>
<reference evidence="8 9" key="1">
    <citation type="submission" date="2019-06" db="EMBL/GenBank/DDBJ databases">
        <title>A chromosome-scale genome assembly of the European perch, Perca fluviatilis.</title>
        <authorList>
            <person name="Roques C."/>
            <person name="Zahm M."/>
            <person name="Cabau C."/>
            <person name="Klopp C."/>
            <person name="Bouchez O."/>
            <person name="Donnadieu C."/>
            <person name="Kuhl H."/>
            <person name="Gislard M."/>
            <person name="Guendouz S."/>
            <person name="Journot L."/>
            <person name="Haffray P."/>
            <person name="Bestin A."/>
            <person name="Morvezen R."/>
            <person name="Feron R."/>
            <person name="Wen M."/>
            <person name="Jouanno E."/>
            <person name="Herpin A."/>
            <person name="Schartl M."/>
            <person name="Postlethwait J."/>
            <person name="Schaerlinger B."/>
            <person name="Chardard D."/>
            <person name="Lecocq T."/>
            <person name="Poncet C."/>
            <person name="Jaffrelo L."/>
            <person name="Lampietro C."/>
            <person name="Guiguen Y."/>
        </authorList>
    </citation>
    <scope>NUCLEOTIDE SEQUENCE [LARGE SCALE GENOMIC DNA]</scope>
    <source>
        <tissue evidence="8">Blood</tissue>
    </source>
</reference>
<keyword evidence="2" id="KW-0597">Phosphoprotein</keyword>
<dbReference type="OrthoDB" id="9909785at2759"/>
<feature type="compositionally biased region" description="Low complexity" evidence="6">
    <location>
        <begin position="141"/>
        <end position="158"/>
    </location>
</feature>
<dbReference type="Pfam" id="PF16739">
    <property type="entry name" value="CARD_2"/>
    <property type="match status" value="1"/>
</dbReference>
<evidence type="ECO:0000256" key="2">
    <source>
        <dbReference type="ARBA" id="ARBA00022553"/>
    </source>
</evidence>
<keyword evidence="5" id="KW-0391">Immunity</keyword>
<dbReference type="EMBL" id="VHII01000020">
    <property type="protein sequence ID" value="KAF1374450.1"/>
    <property type="molecule type" value="Genomic_DNA"/>
</dbReference>
<feature type="compositionally biased region" description="Polar residues" evidence="6">
    <location>
        <begin position="272"/>
        <end position="314"/>
    </location>
</feature>
<dbReference type="Gene3D" id="1.10.533.10">
    <property type="entry name" value="Death Domain, Fas"/>
    <property type="match status" value="1"/>
</dbReference>
<proteinExistence type="predicted"/>
<organism evidence="8 9">
    <name type="scientific">Perca fluviatilis</name>
    <name type="common">European perch</name>
    <dbReference type="NCBI Taxonomy" id="8168"/>
    <lineage>
        <taxon>Eukaryota</taxon>
        <taxon>Metazoa</taxon>
        <taxon>Chordata</taxon>
        <taxon>Craniata</taxon>
        <taxon>Vertebrata</taxon>
        <taxon>Euteleostomi</taxon>
        <taxon>Actinopterygii</taxon>
        <taxon>Neopterygii</taxon>
        <taxon>Teleostei</taxon>
        <taxon>Neoteleostei</taxon>
        <taxon>Acanthomorphata</taxon>
        <taxon>Eupercaria</taxon>
        <taxon>Perciformes</taxon>
        <taxon>Percoidei</taxon>
        <taxon>Percidae</taxon>
        <taxon>Percinae</taxon>
        <taxon>Perca</taxon>
    </lineage>
</organism>
<feature type="region of interest" description="Disordered" evidence="6">
    <location>
        <begin position="267"/>
        <end position="334"/>
    </location>
</feature>
<dbReference type="AlphaFoldDB" id="A0A6A5E2A6"/>